<sequence length="76" mass="9037">MVPLLDLGTSSYYHYQGSAPIDVLDNEKWQVCDYFFSRRLLVDNNNRNQNSPEQFQNDIRKKLKIPNHQVFNNEYG</sequence>
<name>A0A1D8TYV6_9CYAN</name>
<organism evidence="1 2">
    <name type="scientific">Moorena producens PAL-8-15-08-1</name>
    <dbReference type="NCBI Taxonomy" id="1458985"/>
    <lineage>
        <taxon>Bacteria</taxon>
        <taxon>Bacillati</taxon>
        <taxon>Cyanobacteriota</taxon>
        <taxon>Cyanophyceae</taxon>
        <taxon>Coleofasciculales</taxon>
        <taxon>Coleofasciculaceae</taxon>
        <taxon>Moorena</taxon>
    </lineage>
</organism>
<reference evidence="2" key="1">
    <citation type="submission" date="2016-10" db="EMBL/GenBank/DDBJ databases">
        <title>Comparative genomics uncovers the prolific and rare metabolic potential of the cyanobacterial genus Moorea.</title>
        <authorList>
            <person name="Leao T."/>
            <person name="Castelao G."/>
            <person name="Korobeynikov A."/>
            <person name="Monroe E.A."/>
            <person name="Podell S."/>
            <person name="Glukhov E."/>
            <person name="Allen E."/>
            <person name="Gerwick W.H."/>
            <person name="Gerwick L."/>
        </authorList>
    </citation>
    <scope>NUCLEOTIDE SEQUENCE [LARGE SCALE GENOMIC DNA]</scope>
    <source>
        <strain evidence="2">PAL-8-15-08-1</strain>
    </source>
</reference>
<dbReference type="AlphaFoldDB" id="A0A1D8TYV6"/>
<evidence type="ECO:0000313" key="1">
    <source>
        <dbReference type="EMBL" id="AOX02723.1"/>
    </source>
</evidence>
<dbReference type="EMBL" id="CP017599">
    <property type="protein sequence ID" value="AOX02723.1"/>
    <property type="molecule type" value="Genomic_DNA"/>
</dbReference>
<dbReference type="KEGG" id="mpro:BJP34_27700"/>
<gene>
    <name evidence="1" type="ORF">BJP34_27700</name>
</gene>
<proteinExistence type="predicted"/>
<protein>
    <submittedName>
        <fullName evidence="1">Uncharacterized protein</fullName>
    </submittedName>
</protein>
<dbReference type="Proteomes" id="UP000177870">
    <property type="component" value="Chromosome"/>
</dbReference>
<evidence type="ECO:0000313" key="2">
    <source>
        <dbReference type="Proteomes" id="UP000177870"/>
    </source>
</evidence>
<accession>A0A1D8TYV6</accession>